<evidence type="ECO:0000313" key="2">
    <source>
        <dbReference type="Proteomes" id="UP001163324"/>
    </source>
</evidence>
<accession>A0ACC0V1G4</accession>
<dbReference type="EMBL" id="CM047943">
    <property type="protein sequence ID" value="KAI9900265.1"/>
    <property type="molecule type" value="Genomic_DNA"/>
</dbReference>
<protein>
    <submittedName>
        <fullName evidence="1">Uncharacterized protein</fullName>
    </submittedName>
</protein>
<dbReference type="Proteomes" id="UP001163324">
    <property type="component" value="Chromosome 4"/>
</dbReference>
<name>A0ACC0V1G4_9HYPO</name>
<sequence>MGATSKFSKLFPWVQHPAIINGPMMGVVTPQLAAGVAKAGGFGFLAAIADVSSPDSEHIRLLDTELTEARSLLQEIAPQQQQEQGDEAVLPVGIAFVTGHQSVTPSAFRASVIPVLARHRPAAVWLFAPHGDDGDDGTNPHAGIVSALKELATPPRVFVQVGNVAAAREACRHGADVLVCQGIDAGGHQFRKGSGVVSLVPEVRRALLGPGGEFAARDVAVVAAGGIATGEGVAAALALGADGIVMGTRFTVTEESKYPEHRKQLVLSTSDGGISTFKSPFNDQIAKSTLWGELYDGRAIVGPVHEKFMAGSSLEDCHRHLEEEYSAEEGKKAIGTWAGTGVGLVTKRQPAGEVVKEVREEAIGILRALASGL</sequence>
<proteinExistence type="predicted"/>
<comment type="caution">
    <text evidence="1">The sequence shown here is derived from an EMBL/GenBank/DDBJ whole genome shotgun (WGS) entry which is preliminary data.</text>
</comment>
<evidence type="ECO:0000313" key="1">
    <source>
        <dbReference type="EMBL" id="KAI9900265.1"/>
    </source>
</evidence>
<reference evidence="1" key="1">
    <citation type="submission" date="2022-10" db="EMBL/GenBank/DDBJ databases">
        <title>Complete Genome of Trichothecium roseum strain YXFP-22015, a Plant Pathogen Isolated from Citrus.</title>
        <authorList>
            <person name="Wang Y."/>
            <person name="Zhu L."/>
        </authorList>
    </citation>
    <scope>NUCLEOTIDE SEQUENCE</scope>
    <source>
        <strain evidence="1">YXFP-22015</strain>
    </source>
</reference>
<gene>
    <name evidence="1" type="ORF">N3K66_004527</name>
</gene>
<keyword evidence="2" id="KW-1185">Reference proteome</keyword>
<organism evidence="1 2">
    <name type="scientific">Trichothecium roseum</name>
    <dbReference type="NCBI Taxonomy" id="47278"/>
    <lineage>
        <taxon>Eukaryota</taxon>
        <taxon>Fungi</taxon>
        <taxon>Dikarya</taxon>
        <taxon>Ascomycota</taxon>
        <taxon>Pezizomycotina</taxon>
        <taxon>Sordariomycetes</taxon>
        <taxon>Hypocreomycetidae</taxon>
        <taxon>Hypocreales</taxon>
        <taxon>Hypocreales incertae sedis</taxon>
        <taxon>Trichothecium</taxon>
    </lineage>
</organism>